<keyword evidence="2" id="KW-1185">Reference proteome</keyword>
<proteinExistence type="predicted"/>
<dbReference type="EMBL" id="MU274938">
    <property type="protein sequence ID" value="KAI0084794.1"/>
    <property type="molecule type" value="Genomic_DNA"/>
</dbReference>
<name>A0ACB8TSG4_9APHY</name>
<dbReference type="Proteomes" id="UP001055072">
    <property type="component" value="Unassembled WGS sequence"/>
</dbReference>
<sequence length="341" mass="37971">MLKRYPTAMTDFWPYLRFRRHDVQERKKLYTQSFMAGAMRTFAGISSPETVISETLWSCLDDERELNIALRFLLTRFWFAISIGGIKADSWLRGTIIAAEEVVAGEIWSVSFLPFDQNGHRPAIFYILESTCEVIGHAPPPSHLQATENSCTVDKLTSTSLPLRADWSSYVHSALSRSGVETASVLSQLKWAHQEEYDRGISRVWLTRISNEGDAGVEKRRVAERYVLACVVANSVSGTWMSTLDMAQESAGLPNLLGSSASKAPRRESINLFLPAHHHIESVHFTTSAGIPIHPALAVIQTPGREYFILKDNGMEIGSEEDGVAAVWMKVLGCDSRGLLI</sequence>
<protein>
    <submittedName>
        <fullName evidence="1">Uncharacterized protein</fullName>
    </submittedName>
</protein>
<evidence type="ECO:0000313" key="1">
    <source>
        <dbReference type="EMBL" id="KAI0084794.1"/>
    </source>
</evidence>
<evidence type="ECO:0000313" key="2">
    <source>
        <dbReference type="Proteomes" id="UP001055072"/>
    </source>
</evidence>
<gene>
    <name evidence="1" type="ORF">BDY19DRAFT_476849</name>
</gene>
<accession>A0ACB8TSG4</accession>
<comment type="caution">
    <text evidence="1">The sequence shown here is derived from an EMBL/GenBank/DDBJ whole genome shotgun (WGS) entry which is preliminary data.</text>
</comment>
<reference evidence="1" key="1">
    <citation type="journal article" date="2021" name="Environ. Microbiol.">
        <title>Gene family expansions and transcriptome signatures uncover fungal adaptations to wood decay.</title>
        <authorList>
            <person name="Hage H."/>
            <person name="Miyauchi S."/>
            <person name="Viragh M."/>
            <person name="Drula E."/>
            <person name="Min B."/>
            <person name="Chaduli D."/>
            <person name="Navarro D."/>
            <person name="Favel A."/>
            <person name="Norest M."/>
            <person name="Lesage-Meessen L."/>
            <person name="Balint B."/>
            <person name="Merenyi Z."/>
            <person name="de Eugenio L."/>
            <person name="Morin E."/>
            <person name="Martinez A.T."/>
            <person name="Baldrian P."/>
            <person name="Stursova M."/>
            <person name="Martinez M.J."/>
            <person name="Novotny C."/>
            <person name="Magnuson J.K."/>
            <person name="Spatafora J.W."/>
            <person name="Maurice S."/>
            <person name="Pangilinan J."/>
            <person name="Andreopoulos W."/>
            <person name="LaButti K."/>
            <person name="Hundley H."/>
            <person name="Na H."/>
            <person name="Kuo A."/>
            <person name="Barry K."/>
            <person name="Lipzen A."/>
            <person name="Henrissat B."/>
            <person name="Riley R."/>
            <person name="Ahrendt S."/>
            <person name="Nagy L.G."/>
            <person name="Grigoriev I.V."/>
            <person name="Martin F."/>
            <person name="Rosso M.N."/>
        </authorList>
    </citation>
    <scope>NUCLEOTIDE SEQUENCE</scope>
    <source>
        <strain evidence="1">CBS 384.51</strain>
    </source>
</reference>
<organism evidence="1 2">
    <name type="scientific">Irpex rosettiformis</name>
    <dbReference type="NCBI Taxonomy" id="378272"/>
    <lineage>
        <taxon>Eukaryota</taxon>
        <taxon>Fungi</taxon>
        <taxon>Dikarya</taxon>
        <taxon>Basidiomycota</taxon>
        <taxon>Agaricomycotina</taxon>
        <taxon>Agaricomycetes</taxon>
        <taxon>Polyporales</taxon>
        <taxon>Irpicaceae</taxon>
        <taxon>Irpex</taxon>
    </lineage>
</organism>